<dbReference type="GO" id="GO:0051285">
    <property type="term" value="C:cell cortex of cell tip"/>
    <property type="evidence" value="ECO:0007669"/>
    <property type="project" value="TreeGrafter"/>
</dbReference>
<proteinExistence type="predicted"/>
<dbReference type="InterPro" id="IPR052413">
    <property type="entry name" value="SUR7_domain"/>
</dbReference>
<dbReference type="GO" id="GO:0031505">
    <property type="term" value="P:fungal-type cell wall organization"/>
    <property type="evidence" value="ECO:0007669"/>
    <property type="project" value="TreeGrafter"/>
</dbReference>
<evidence type="ECO:0008006" key="4">
    <source>
        <dbReference type="Google" id="ProtNLM"/>
    </source>
</evidence>
<dbReference type="Proteomes" id="UP000250140">
    <property type="component" value="Unassembled WGS sequence"/>
</dbReference>
<feature type="transmembrane region" description="Helical" evidence="1">
    <location>
        <begin position="181"/>
        <end position="211"/>
    </location>
</feature>
<reference evidence="2 3" key="1">
    <citation type="journal article" date="2016" name="Nat. Commun.">
        <title>Ectomycorrhizal ecology is imprinted in the genome of the dominant symbiotic fungus Cenococcum geophilum.</title>
        <authorList>
            <consortium name="DOE Joint Genome Institute"/>
            <person name="Peter M."/>
            <person name="Kohler A."/>
            <person name="Ohm R.A."/>
            <person name="Kuo A."/>
            <person name="Krutzmann J."/>
            <person name="Morin E."/>
            <person name="Arend M."/>
            <person name="Barry K.W."/>
            <person name="Binder M."/>
            <person name="Choi C."/>
            <person name="Clum A."/>
            <person name="Copeland A."/>
            <person name="Grisel N."/>
            <person name="Haridas S."/>
            <person name="Kipfer T."/>
            <person name="LaButti K."/>
            <person name="Lindquist E."/>
            <person name="Lipzen A."/>
            <person name="Maire R."/>
            <person name="Meier B."/>
            <person name="Mihaltcheva S."/>
            <person name="Molinier V."/>
            <person name="Murat C."/>
            <person name="Poggeler S."/>
            <person name="Quandt C.A."/>
            <person name="Sperisen C."/>
            <person name="Tritt A."/>
            <person name="Tisserant E."/>
            <person name="Crous P.W."/>
            <person name="Henrissat B."/>
            <person name="Nehls U."/>
            <person name="Egli S."/>
            <person name="Spatafora J.W."/>
            <person name="Grigoriev I.V."/>
            <person name="Martin F.M."/>
        </authorList>
    </citation>
    <scope>NUCLEOTIDE SEQUENCE [LARGE SCALE GENOMIC DNA]</scope>
    <source>
        <strain evidence="2 3">CBS 207.34</strain>
    </source>
</reference>
<evidence type="ECO:0000313" key="3">
    <source>
        <dbReference type="Proteomes" id="UP000250140"/>
    </source>
</evidence>
<dbReference type="EMBL" id="KV748593">
    <property type="protein sequence ID" value="OCL14282.1"/>
    <property type="molecule type" value="Genomic_DNA"/>
</dbReference>
<keyword evidence="1" id="KW-1133">Transmembrane helix</keyword>
<accession>A0A8E2JYY1</accession>
<dbReference type="PANTHER" id="PTHR28019">
    <property type="entry name" value="CELL MEMBRANE PROTEIN YLR413W-RELATED"/>
    <property type="match status" value="1"/>
</dbReference>
<feature type="transmembrane region" description="Helical" evidence="1">
    <location>
        <begin position="231"/>
        <end position="248"/>
    </location>
</feature>
<dbReference type="GO" id="GO:0005886">
    <property type="term" value="C:plasma membrane"/>
    <property type="evidence" value="ECO:0007669"/>
    <property type="project" value="InterPro"/>
</dbReference>
<dbReference type="AlphaFoldDB" id="A0A8E2JYY1"/>
<dbReference type="Pfam" id="PF06687">
    <property type="entry name" value="SUR7"/>
    <property type="match status" value="1"/>
</dbReference>
<name>A0A8E2JYY1_9PEZI</name>
<feature type="transmembrane region" description="Helical" evidence="1">
    <location>
        <begin position="154"/>
        <end position="175"/>
    </location>
</feature>
<sequence length="299" mass="32772">MAGSDTPEGLSRSQLHRATHTRKIFAVLTSVFLLISVIFLILVGIGGTYNKAVIRNFYFLKLDLSHIVPTSVPNSVLINSIAQSLGLHDFYQVGLWGFCEGYNGEGVTHCSKPRVLYWFNPVQILRNELLAGASIALPANINDILNLIKIASEVMFGLFLTGACLSTILIFLTPLSVYSRWAAFPIAIFTFLTALFTTTASIIATVMFVIFRNVIGSVAEVNIGAAIGNKMFAFMWVASAFSIFAWLIQTGLCCCCTSRRDVKTGRKKGNEKAYAVGGNSEKLTVRRRFGFGRKKQASS</sequence>
<evidence type="ECO:0000256" key="1">
    <source>
        <dbReference type="SAM" id="Phobius"/>
    </source>
</evidence>
<dbReference type="PANTHER" id="PTHR28019:SF2">
    <property type="entry name" value="CELL MEMBRANE PROTEIN YLR413W-RELATED"/>
    <property type="match status" value="1"/>
</dbReference>
<keyword evidence="1" id="KW-0472">Membrane</keyword>
<feature type="transmembrane region" description="Helical" evidence="1">
    <location>
        <begin position="24"/>
        <end position="45"/>
    </location>
</feature>
<evidence type="ECO:0000313" key="2">
    <source>
        <dbReference type="EMBL" id="OCL14282.1"/>
    </source>
</evidence>
<keyword evidence="1" id="KW-0812">Transmembrane</keyword>
<protein>
    <recommendedName>
        <fullName evidence="4">Integral membrane protein</fullName>
    </recommendedName>
</protein>
<keyword evidence="3" id="KW-1185">Reference proteome</keyword>
<organism evidence="2 3">
    <name type="scientific">Glonium stellatum</name>
    <dbReference type="NCBI Taxonomy" id="574774"/>
    <lineage>
        <taxon>Eukaryota</taxon>
        <taxon>Fungi</taxon>
        <taxon>Dikarya</taxon>
        <taxon>Ascomycota</taxon>
        <taxon>Pezizomycotina</taxon>
        <taxon>Dothideomycetes</taxon>
        <taxon>Pleosporomycetidae</taxon>
        <taxon>Gloniales</taxon>
        <taxon>Gloniaceae</taxon>
        <taxon>Glonium</taxon>
    </lineage>
</organism>
<gene>
    <name evidence="2" type="ORF">AOQ84DRAFT_309194</name>
</gene>
<dbReference type="OrthoDB" id="2327445at2759"/>
<dbReference type="InterPro" id="IPR009571">
    <property type="entry name" value="SUR7/Rim9-like_fungi"/>
</dbReference>